<dbReference type="PANTHER" id="PTHR43679:SF2">
    <property type="entry name" value="OCTANOYL-[GCVH]:PROTEIN N-OCTANOYLTRANSFERASE"/>
    <property type="match status" value="1"/>
</dbReference>
<dbReference type="Gene3D" id="3.30.930.10">
    <property type="entry name" value="Bira Bifunctional Protein, Domain 2"/>
    <property type="match status" value="1"/>
</dbReference>
<dbReference type="KEGG" id="bgok:Pr1d_05390"/>
<dbReference type="PANTHER" id="PTHR43679">
    <property type="entry name" value="OCTANOYLTRANSFERASE LIPM-RELATED"/>
    <property type="match status" value="1"/>
</dbReference>
<dbReference type="UniPathway" id="UPA00537">
    <property type="reaction ID" value="UER00595"/>
</dbReference>
<keyword evidence="3" id="KW-1185">Reference proteome</keyword>
<dbReference type="EC" id="6.3.1.20" evidence="2"/>
<protein>
    <submittedName>
        <fullName evidence="2">Putative lipoate-protein ligase A</fullName>
        <ecNumber evidence="2">6.3.1.20</ecNumber>
    </submittedName>
</protein>
<dbReference type="AlphaFoldDB" id="A0A5B9Q2N2"/>
<dbReference type="InterPro" id="IPR045864">
    <property type="entry name" value="aa-tRNA-synth_II/BPL/LPL"/>
</dbReference>
<dbReference type="OrthoDB" id="9788148at2"/>
<sequence>MLKLELTLPTAAENIALDEALLDACAAGEIDRGVLRIWEPDRYFVVLGRSSRPEVEVNLEACRREGVPVLRRASGGGTILAGPGCLMYAVVLSYRDYPELRAIDRAHQFARQRLVDSLSQWMPTARTAGTSDLAIETVEKSLQKFSGNALRAKRTHLVYHGTLLYDFDLDRLAQLLATPTREPEYREGREHTDFVANLPLSHVQLITALTTGWQATELLTEWPQERTQAIVCEKYRDDPKWAILQQFQTP</sequence>
<dbReference type="PROSITE" id="PS51733">
    <property type="entry name" value="BPL_LPL_CATALYTIC"/>
    <property type="match status" value="1"/>
</dbReference>
<dbReference type="Proteomes" id="UP000323917">
    <property type="component" value="Chromosome"/>
</dbReference>
<evidence type="ECO:0000313" key="2">
    <source>
        <dbReference type="EMBL" id="QEG33278.1"/>
    </source>
</evidence>
<accession>A0A5B9Q2N2</accession>
<name>A0A5B9Q2N2_9BACT</name>
<reference evidence="2 3" key="1">
    <citation type="submission" date="2019-08" db="EMBL/GenBank/DDBJ databases">
        <title>Deep-cultivation of Planctomycetes and their phenomic and genomic characterization uncovers novel biology.</title>
        <authorList>
            <person name="Wiegand S."/>
            <person name="Jogler M."/>
            <person name="Boedeker C."/>
            <person name="Pinto D."/>
            <person name="Vollmers J."/>
            <person name="Rivas-Marin E."/>
            <person name="Kohn T."/>
            <person name="Peeters S.H."/>
            <person name="Heuer A."/>
            <person name="Rast P."/>
            <person name="Oberbeckmann S."/>
            <person name="Bunk B."/>
            <person name="Jeske O."/>
            <person name="Meyerdierks A."/>
            <person name="Storesund J.E."/>
            <person name="Kallscheuer N."/>
            <person name="Luecker S."/>
            <person name="Lage O.M."/>
            <person name="Pohl T."/>
            <person name="Merkel B.J."/>
            <person name="Hornburger P."/>
            <person name="Mueller R.-W."/>
            <person name="Bruemmer F."/>
            <person name="Labrenz M."/>
            <person name="Spormann A.M."/>
            <person name="Op den Camp H."/>
            <person name="Overmann J."/>
            <person name="Amann R."/>
            <person name="Jetten M.S.M."/>
            <person name="Mascher T."/>
            <person name="Medema M.H."/>
            <person name="Devos D.P."/>
            <person name="Kaster A.-K."/>
            <person name="Ovreas L."/>
            <person name="Rohde M."/>
            <person name="Galperin M.Y."/>
            <person name="Jogler C."/>
        </authorList>
    </citation>
    <scope>NUCLEOTIDE SEQUENCE [LARGE SCALE GENOMIC DNA]</scope>
    <source>
        <strain evidence="2 3">Pr1d</strain>
    </source>
</reference>
<evidence type="ECO:0000259" key="1">
    <source>
        <dbReference type="PROSITE" id="PS51733"/>
    </source>
</evidence>
<dbReference type="GO" id="GO:0016979">
    <property type="term" value="F:lipoate-protein ligase activity"/>
    <property type="evidence" value="ECO:0007669"/>
    <property type="project" value="UniProtKB-EC"/>
</dbReference>
<dbReference type="InterPro" id="IPR050664">
    <property type="entry name" value="Octanoyltrans_LipM/LipL"/>
</dbReference>
<dbReference type="EMBL" id="CP042913">
    <property type="protein sequence ID" value="QEG33278.1"/>
    <property type="molecule type" value="Genomic_DNA"/>
</dbReference>
<gene>
    <name evidence="2" type="primary">lplA</name>
    <name evidence="2" type="ORF">Pr1d_05390</name>
</gene>
<proteinExistence type="predicted"/>
<evidence type="ECO:0000313" key="3">
    <source>
        <dbReference type="Proteomes" id="UP000323917"/>
    </source>
</evidence>
<feature type="domain" description="BPL/LPL catalytic" evidence="1">
    <location>
        <begin position="29"/>
        <end position="217"/>
    </location>
</feature>
<organism evidence="2 3">
    <name type="scientific">Bythopirellula goksoeyrii</name>
    <dbReference type="NCBI Taxonomy" id="1400387"/>
    <lineage>
        <taxon>Bacteria</taxon>
        <taxon>Pseudomonadati</taxon>
        <taxon>Planctomycetota</taxon>
        <taxon>Planctomycetia</taxon>
        <taxon>Pirellulales</taxon>
        <taxon>Lacipirellulaceae</taxon>
        <taxon>Bythopirellula</taxon>
    </lineage>
</organism>
<dbReference type="Pfam" id="PF21948">
    <property type="entry name" value="LplA-B_cat"/>
    <property type="match status" value="1"/>
</dbReference>
<dbReference type="RefSeq" id="WP_148072070.1">
    <property type="nucleotide sequence ID" value="NZ_CP042913.1"/>
</dbReference>
<dbReference type="CDD" id="cd16443">
    <property type="entry name" value="LplA"/>
    <property type="match status" value="1"/>
</dbReference>
<keyword evidence="2" id="KW-0436">Ligase</keyword>
<dbReference type="SUPFAM" id="SSF55681">
    <property type="entry name" value="Class II aaRS and biotin synthetases"/>
    <property type="match status" value="1"/>
</dbReference>
<dbReference type="InterPro" id="IPR004143">
    <property type="entry name" value="BPL_LPL_catalytic"/>
</dbReference>